<dbReference type="InterPro" id="IPR052539">
    <property type="entry name" value="MGD_biosynthesis_adapter"/>
</dbReference>
<evidence type="ECO:0000259" key="1">
    <source>
        <dbReference type="Pfam" id="PF03205"/>
    </source>
</evidence>
<evidence type="ECO:0000313" key="3">
    <source>
        <dbReference type="Proteomes" id="UP000198571"/>
    </source>
</evidence>
<protein>
    <submittedName>
        <fullName evidence="2">Molybdopterin-guanine dinucleotide biosynthesis protein B</fullName>
    </submittedName>
</protein>
<dbReference type="RefSeq" id="WP_093050029.1">
    <property type="nucleotide sequence ID" value="NZ_FOGT01000005.1"/>
</dbReference>
<proteinExistence type="predicted"/>
<dbReference type="Gene3D" id="3.40.50.300">
    <property type="entry name" value="P-loop containing nucleotide triphosphate hydrolases"/>
    <property type="match status" value="1"/>
</dbReference>
<feature type="domain" description="Molybdopterin-guanine dinucleotide biosynthesis protein B (MobB)" evidence="1">
    <location>
        <begin position="5"/>
        <end position="123"/>
    </location>
</feature>
<reference evidence="3" key="1">
    <citation type="submission" date="2016-10" db="EMBL/GenBank/DDBJ databases">
        <authorList>
            <person name="Varghese N."/>
            <person name="Submissions S."/>
        </authorList>
    </citation>
    <scope>NUCLEOTIDE SEQUENCE [LARGE SCALE GENOMIC DNA]</scope>
    <source>
        <strain evidence="3">S9</strain>
    </source>
</reference>
<dbReference type="InterPro" id="IPR004435">
    <property type="entry name" value="MobB_dom"/>
</dbReference>
<dbReference type="AlphaFoldDB" id="A0A1H9TAM4"/>
<dbReference type="STRING" id="1601833.SAMN05518684_105220"/>
<dbReference type="Pfam" id="PF03205">
    <property type="entry name" value="MobB"/>
    <property type="match status" value="1"/>
</dbReference>
<gene>
    <name evidence="2" type="ORF">SAMN05518684_105220</name>
</gene>
<evidence type="ECO:0000313" key="2">
    <source>
        <dbReference type="EMBL" id="SER94272.1"/>
    </source>
</evidence>
<dbReference type="PANTHER" id="PTHR40072">
    <property type="entry name" value="MOLYBDOPTERIN-GUANINE DINUCLEOTIDE BIOSYNTHESIS ADAPTER PROTEIN-RELATED"/>
    <property type="match status" value="1"/>
</dbReference>
<accession>A0A1H9TAM4</accession>
<dbReference type="Proteomes" id="UP000198571">
    <property type="component" value="Unassembled WGS sequence"/>
</dbReference>
<name>A0A1H9TAM4_9BACI</name>
<dbReference type="PANTHER" id="PTHR40072:SF1">
    <property type="entry name" value="MOLYBDOPTERIN-GUANINE DINUCLEOTIDE BIOSYNTHESIS ADAPTER PROTEIN"/>
    <property type="match status" value="1"/>
</dbReference>
<dbReference type="InterPro" id="IPR027417">
    <property type="entry name" value="P-loop_NTPase"/>
</dbReference>
<organism evidence="2 3">
    <name type="scientific">Salipaludibacillus aurantiacus</name>
    <dbReference type="NCBI Taxonomy" id="1601833"/>
    <lineage>
        <taxon>Bacteria</taxon>
        <taxon>Bacillati</taxon>
        <taxon>Bacillota</taxon>
        <taxon>Bacilli</taxon>
        <taxon>Bacillales</taxon>
        <taxon>Bacillaceae</taxon>
    </lineage>
</organism>
<dbReference type="EMBL" id="FOGT01000005">
    <property type="protein sequence ID" value="SER94272.1"/>
    <property type="molecule type" value="Genomic_DNA"/>
</dbReference>
<sequence length="177" mass="20191">MIKHQIVGYSNSGKTTVAANLIRMLTKTGYSCATIKHHGDHTPLSKEPAGKDTAQHRQAGACGTLAASDREMVLTLQHNRAFSLNDFINFYNVLSLDVLLIEGYKKEKYPKTILLRTENDLSLLKKAVNIKCVLCRDKSLVNFVSENYTFPVFYMEDMEDYLKWFLKRVEKGDYDES</sequence>
<keyword evidence="3" id="KW-1185">Reference proteome</keyword>
<dbReference type="NCBIfam" id="TIGR00176">
    <property type="entry name" value="mobB"/>
    <property type="match status" value="1"/>
</dbReference>
<dbReference type="SUPFAM" id="SSF52540">
    <property type="entry name" value="P-loop containing nucleoside triphosphate hydrolases"/>
    <property type="match status" value="1"/>
</dbReference>
<dbReference type="GO" id="GO:0006777">
    <property type="term" value="P:Mo-molybdopterin cofactor biosynthetic process"/>
    <property type="evidence" value="ECO:0007669"/>
    <property type="project" value="InterPro"/>
</dbReference>
<dbReference type="GO" id="GO:0005525">
    <property type="term" value="F:GTP binding"/>
    <property type="evidence" value="ECO:0007669"/>
    <property type="project" value="InterPro"/>
</dbReference>
<dbReference type="OrthoDB" id="9786803at2"/>